<evidence type="ECO:0000256" key="1">
    <source>
        <dbReference type="ARBA" id="ARBA00008748"/>
    </source>
</evidence>
<keyword evidence="7 9" id="KW-0067">ATP-binding</keyword>
<dbReference type="InterPro" id="IPR023865">
    <property type="entry name" value="Aliphatic_acid_kinase_CS"/>
</dbReference>
<dbReference type="GO" id="GO:0006083">
    <property type="term" value="P:acetate metabolic process"/>
    <property type="evidence" value="ECO:0007669"/>
    <property type="project" value="TreeGrafter"/>
</dbReference>
<feature type="binding site" evidence="9">
    <location>
        <position position="374"/>
    </location>
    <ligand>
        <name>Mg(2+)</name>
        <dbReference type="ChEBI" id="CHEBI:18420"/>
    </ligand>
</feature>
<evidence type="ECO:0000256" key="9">
    <source>
        <dbReference type="HAMAP-Rule" id="MF_00020"/>
    </source>
</evidence>
<evidence type="ECO:0000256" key="10">
    <source>
        <dbReference type="RuleBase" id="RU003835"/>
    </source>
</evidence>
<evidence type="ECO:0000256" key="3">
    <source>
        <dbReference type="ARBA" id="ARBA00022679"/>
    </source>
</evidence>
<evidence type="ECO:0000256" key="6">
    <source>
        <dbReference type="ARBA" id="ARBA00022777"/>
    </source>
</evidence>
<evidence type="ECO:0000256" key="2">
    <source>
        <dbReference type="ARBA" id="ARBA00022490"/>
    </source>
</evidence>
<dbReference type="InterPro" id="IPR004372">
    <property type="entry name" value="Ac/propionate_kinase"/>
</dbReference>
<feature type="binding site" evidence="9">
    <location>
        <begin position="278"/>
        <end position="280"/>
    </location>
    <ligand>
        <name>ATP</name>
        <dbReference type="ChEBI" id="CHEBI:30616"/>
    </ligand>
</feature>
<comment type="subunit">
    <text evidence="9">Homodimer.</text>
</comment>
<dbReference type="GO" id="GO:0006085">
    <property type="term" value="P:acetyl-CoA biosynthetic process"/>
    <property type="evidence" value="ECO:0007669"/>
    <property type="project" value="UniProtKB-UniRule"/>
</dbReference>
<feature type="binding site" evidence="9">
    <location>
        <position position="9"/>
    </location>
    <ligand>
        <name>Mg(2+)</name>
        <dbReference type="ChEBI" id="CHEBI:18420"/>
    </ligand>
</feature>
<dbReference type="HAMAP" id="MF_00020">
    <property type="entry name" value="Acetate_kinase"/>
    <property type="match status" value="1"/>
</dbReference>
<keyword evidence="6 9" id="KW-0418">Kinase</keyword>
<evidence type="ECO:0000256" key="5">
    <source>
        <dbReference type="ARBA" id="ARBA00022741"/>
    </source>
</evidence>
<feature type="binding site" evidence="9">
    <location>
        <position position="16"/>
    </location>
    <ligand>
        <name>ATP</name>
        <dbReference type="ChEBI" id="CHEBI:30616"/>
    </ligand>
</feature>
<evidence type="ECO:0000313" key="11">
    <source>
        <dbReference type="EMBL" id="MBB6355798.1"/>
    </source>
</evidence>
<sequence length="393" mass="42507">MCDAILVLNAGSSSIKFGVYDVGKANRPVVAARGTLEMGASPRLEVNPIEAALQTTFILQSDGLAEGIVALVEWIEHGFGNRRLIACGHRIVHGGTAFFNPVLLTPSVIDAVDSLTPLAPLHQPRSIAPIRVMVELRPQLPQIGCFDTAFHRTIEAPANRFALPREYVERGIRRFGFHGLSYEYIATRLDQAGKADKRSVVAHLGNGASLCAMRNKRSLDTTMGFSALDGLVMGTRCGSIDPGVLLYLLQHEKMTLNDLHDLLYERSGLLGVSAESGDMRDLEASASPHAREAIELFVFRIAREVAALANTLGGLDCLVFTAGIGEHSAVVRKAVCERLTWMGVKIDDDKNQHHAEVISANASAVHVGVLPADEEIVIARHVARATLLRSDES</sequence>
<comment type="pathway">
    <text evidence="9">Metabolic intermediate biosynthesis; acetyl-CoA biosynthesis; acetyl-CoA from acetate: step 1/2.</text>
</comment>
<comment type="subcellular location">
    <subcellularLocation>
        <location evidence="9">Cytoplasm</location>
    </subcellularLocation>
</comment>
<dbReference type="GO" id="GO:0008776">
    <property type="term" value="F:acetate kinase activity"/>
    <property type="evidence" value="ECO:0007669"/>
    <property type="project" value="UniProtKB-UniRule"/>
</dbReference>
<keyword evidence="3 9" id="KW-0808">Transferase</keyword>
<keyword evidence="8 9" id="KW-0460">Magnesium</keyword>
<reference evidence="11 12" key="1">
    <citation type="submission" date="2020-08" db="EMBL/GenBank/DDBJ databases">
        <title>Genomic Encyclopedia of Type Strains, Phase IV (KMG-IV): sequencing the most valuable type-strain genomes for metagenomic binning, comparative biology and taxonomic classification.</title>
        <authorList>
            <person name="Goeker M."/>
        </authorList>
    </citation>
    <scope>NUCLEOTIDE SEQUENCE [LARGE SCALE GENOMIC DNA]</scope>
    <source>
        <strain evidence="11 12">DSM 7051</strain>
    </source>
</reference>
<dbReference type="InterPro" id="IPR043129">
    <property type="entry name" value="ATPase_NBD"/>
</dbReference>
<dbReference type="GO" id="GO:0000287">
    <property type="term" value="F:magnesium ion binding"/>
    <property type="evidence" value="ECO:0007669"/>
    <property type="project" value="UniProtKB-UniRule"/>
</dbReference>
<dbReference type="PRINTS" id="PR00471">
    <property type="entry name" value="ACETATEKNASE"/>
</dbReference>
<evidence type="ECO:0000313" key="12">
    <source>
        <dbReference type="Proteomes" id="UP000536262"/>
    </source>
</evidence>
<name>A0A7X0KM79_9HYPH</name>
<feature type="active site" description="Proton donor/acceptor" evidence="9">
    <location>
        <position position="147"/>
    </location>
</feature>
<comment type="similarity">
    <text evidence="1 9 10">Belongs to the acetokinase family.</text>
</comment>
<dbReference type="Proteomes" id="UP000536262">
    <property type="component" value="Unassembled WGS sequence"/>
</dbReference>
<dbReference type="NCBIfam" id="TIGR00016">
    <property type="entry name" value="ackA"/>
    <property type="match status" value="1"/>
</dbReference>
<dbReference type="Pfam" id="PF00871">
    <property type="entry name" value="Acetate_kinase"/>
    <property type="match status" value="1"/>
</dbReference>
<dbReference type="EMBL" id="JACHOU010000009">
    <property type="protein sequence ID" value="MBB6355798.1"/>
    <property type="molecule type" value="Genomic_DNA"/>
</dbReference>
<feature type="binding site" evidence="9">
    <location>
        <begin position="203"/>
        <end position="207"/>
    </location>
    <ligand>
        <name>ATP</name>
        <dbReference type="ChEBI" id="CHEBI:30616"/>
    </ligand>
</feature>
<dbReference type="Gene3D" id="3.30.420.40">
    <property type="match status" value="2"/>
</dbReference>
<dbReference type="AlphaFoldDB" id="A0A7X0KM79"/>
<evidence type="ECO:0000256" key="4">
    <source>
        <dbReference type="ARBA" id="ARBA00022723"/>
    </source>
</evidence>
<feature type="site" description="Transition state stabilizer" evidence="9">
    <location>
        <position position="236"/>
    </location>
</feature>
<comment type="cofactor">
    <cofactor evidence="9">
        <name>Mg(2+)</name>
        <dbReference type="ChEBI" id="CHEBI:18420"/>
    </cofactor>
    <cofactor evidence="9">
        <name>Mn(2+)</name>
        <dbReference type="ChEBI" id="CHEBI:29035"/>
    </cofactor>
    <text evidence="9">Mg(2+). Can also accept Mn(2+).</text>
</comment>
<evidence type="ECO:0000256" key="8">
    <source>
        <dbReference type="ARBA" id="ARBA00022842"/>
    </source>
</evidence>
<dbReference type="RefSeq" id="WP_184700191.1">
    <property type="nucleotide sequence ID" value="NZ_BAABEG010000005.1"/>
</dbReference>
<dbReference type="PROSITE" id="PS01075">
    <property type="entry name" value="ACETATE_KINASE_1"/>
    <property type="match status" value="1"/>
</dbReference>
<feature type="site" description="Transition state stabilizer" evidence="9">
    <location>
        <position position="178"/>
    </location>
</feature>
<comment type="caution">
    <text evidence="11">The sequence shown here is derived from an EMBL/GenBank/DDBJ whole genome shotgun (WGS) entry which is preliminary data.</text>
</comment>
<feature type="binding site" evidence="9">
    <location>
        <begin position="323"/>
        <end position="327"/>
    </location>
    <ligand>
        <name>ATP</name>
        <dbReference type="ChEBI" id="CHEBI:30616"/>
    </ligand>
</feature>
<dbReference type="PANTHER" id="PTHR21060">
    <property type="entry name" value="ACETATE KINASE"/>
    <property type="match status" value="1"/>
</dbReference>
<dbReference type="PANTHER" id="PTHR21060:SF21">
    <property type="entry name" value="ACETATE KINASE"/>
    <property type="match status" value="1"/>
</dbReference>
<gene>
    <name evidence="9" type="primary">ackA</name>
    <name evidence="11" type="ORF">GGR00_003603</name>
</gene>
<dbReference type="GO" id="GO:0005524">
    <property type="term" value="F:ATP binding"/>
    <property type="evidence" value="ECO:0007669"/>
    <property type="project" value="UniProtKB-KW"/>
</dbReference>
<proteinExistence type="inferred from homology"/>
<protein>
    <recommendedName>
        <fullName evidence="9">Acetate kinase</fullName>
        <ecNumber evidence="9">2.7.2.1</ecNumber>
    </recommendedName>
    <alternativeName>
        <fullName evidence="9">Acetokinase</fullName>
    </alternativeName>
</protein>
<keyword evidence="12" id="KW-1185">Reference proteome</keyword>
<evidence type="ECO:0000256" key="7">
    <source>
        <dbReference type="ARBA" id="ARBA00022840"/>
    </source>
</evidence>
<dbReference type="EC" id="2.7.2.1" evidence="9"/>
<organism evidence="11 12">
    <name type="scientific">Aminobacter aganoensis</name>
    <dbReference type="NCBI Taxonomy" id="83264"/>
    <lineage>
        <taxon>Bacteria</taxon>
        <taxon>Pseudomonadati</taxon>
        <taxon>Pseudomonadota</taxon>
        <taxon>Alphaproteobacteria</taxon>
        <taxon>Hyphomicrobiales</taxon>
        <taxon>Phyllobacteriaceae</taxon>
        <taxon>Aminobacter</taxon>
    </lineage>
</organism>
<dbReference type="SUPFAM" id="SSF53067">
    <property type="entry name" value="Actin-like ATPase domain"/>
    <property type="match status" value="2"/>
</dbReference>
<keyword evidence="4 9" id="KW-0479">Metal-binding</keyword>
<comment type="catalytic activity">
    <reaction evidence="9">
        <text>acetate + ATP = acetyl phosphate + ADP</text>
        <dbReference type="Rhea" id="RHEA:11352"/>
        <dbReference type="ChEBI" id="CHEBI:22191"/>
        <dbReference type="ChEBI" id="CHEBI:30089"/>
        <dbReference type="ChEBI" id="CHEBI:30616"/>
        <dbReference type="ChEBI" id="CHEBI:456216"/>
        <dbReference type="EC" id="2.7.2.1"/>
    </reaction>
</comment>
<feature type="binding site" evidence="9">
    <location>
        <position position="90"/>
    </location>
    <ligand>
        <name>substrate</name>
    </ligand>
</feature>
<dbReference type="UniPathway" id="UPA00340">
    <property type="reaction ID" value="UER00458"/>
</dbReference>
<keyword evidence="2 9" id="KW-0963">Cytoplasm</keyword>
<accession>A0A7X0KM79</accession>
<comment type="function">
    <text evidence="9">Catalyzes the formation of acetyl phosphate from acetate and ATP. Can also catalyze the reverse reaction.</text>
</comment>
<dbReference type="GO" id="GO:0005829">
    <property type="term" value="C:cytosol"/>
    <property type="evidence" value="ECO:0007669"/>
    <property type="project" value="TreeGrafter"/>
</dbReference>
<dbReference type="PIRSF" id="PIRSF000722">
    <property type="entry name" value="Acetate_prop_kin"/>
    <property type="match status" value="1"/>
</dbReference>
<dbReference type="InterPro" id="IPR000890">
    <property type="entry name" value="Aliphatic_acid_kin_short-chain"/>
</dbReference>
<keyword evidence="5 9" id="KW-0547">Nucleotide-binding</keyword>